<feature type="domain" description="Cyclin-like" evidence="3">
    <location>
        <begin position="761"/>
        <end position="846"/>
    </location>
</feature>
<dbReference type="PANTHER" id="PTHR14248">
    <property type="entry name" value="CYCLIN Y, ISOFORM A"/>
    <property type="match status" value="1"/>
</dbReference>
<evidence type="ECO:0000256" key="2">
    <source>
        <dbReference type="SAM" id="MobiDB-lite"/>
    </source>
</evidence>
<dbReference type="Gene3D" id="1.10.472.10">
    <property type="entry name" value="Cyclin-like"/>
    <property type="match status" value="1"/>
</dbReference>
<dbReference type="EMBL" id="JAKMXF010000302">
    <property type="protein sequence ID" value="KAI6651809.1"/>
    <property type="molecule type" value="Genomic_DNA"/>
</dbReference>
<dbReference type="InterPro" id="IPR036915">
    <property type="entry name" value="Cyclin-like_sf"/>
</dbReference>
<evidence type="ECO:0000256" key="1">
    <source>
        <dbReference type="RuleBase" id="RU000383"/>
    </source>
</evidence>
<name>A0AAV7JSF8_9METZ</name>
<comment type="caution">
    <text evidence="4">The sequence shown here is derived from an EMBL/GenBank/DDBJ whole genome shotgun (WGS) entry which is preliminary data.</text>
</comment>
<gene>
    <name evidence="4" type="ORF">LOD99_5056</name>
</gene>
<proteinExistence type="inferred from homology"/>
<feature type="region of interest" description="Disordered" evidence="2">
    <location>
        <begin position="82"/>
        <end position="104"/>
    </location>
</feature>
<dbReference type="InterPro" id="IPR013763">
    <property type="entry name" value="Cyclin-like_dom"/>
</dbReference>
<feature type="compositionally biased region" description="Basic residues" evidence="2">
    <location>
        <begin position="173"/>
        <end position="186"/>
    </location>
</feature>
<comment type="similarity">
    <text evidence="1">Belongs to the cyclin family.</text>
</comment>
<dbReference type="Pfam" id="PF00134">
    <property type="entry name" value="Cyclin_N"/>
    <property type="match status" value="1"/>
</dbReference>
<dbReference type="CDD" id="cd20540">
    <property type="entry name" value="CYCLIN_CCNY_like"/>
    <property type="match status" value="1"/>
</dbReference>
<evidence type="ECO:0000259" key="3">
    <source>
        <dbReference type="SMART" id="SM00385"/>
    </source>
</evidence>
<accession>A0AAV7JSF8</accession>
<dbReference type="AlphaFoldDB" id="A0AAV7JSF8"/>
<dbReference type="SUPFAM" id="SSF47954">
    <property type="entry name" value="Cyclin-like"/>
    <property type="match status" value="1"/>
</dbReference>
<evidence type="ECO:0000313" key="5">
    <source>
        <dbReference type="Proteomes" id="UP001165289"/>
    </source>
</evidence>
<dbReference type="Pfam" id="PF15717">
    <property type="entry name" value="PCM1_C"/>
    <property type="match status" value="1"/>
</dbReference>
<evidence type="ECO:0000313" key="4">
    <source>
        <dbReference type="EMBL" id="KAI6651809.1"/>
    </source>
</evidence>
<dbReference type="InterPro" id="IPR031446">
    <property type="entry name" value="PCM1_C"/>
</dbReference>
<dbReference type="Proteomes" id="UP001165289">
    <property type="component" value="Unassembled WGS sequence"/>
</dbReference>
<sequence>MTQFLSIQQPHIPVPTTALYQQCSCYPTYYPAIHYCTTPHGTTFPSAPYSLPVPPYYQTAPPVLLSYPTPTPGFYPSSVDANMYQSLPTPGPGPGPGPGPDPALHPVNQWIHEPRVPVTTSCTQTDLTFSDNMISSQHRVPLARDNLPRREVTPMHCYRKQPQQQVNAVPASPRRKSGHVTRHNSQKRVSPGVDSPVFDEVMERIYSGVASLVRQNETCPYYMLELIRVAQLLNSDYVRECGLSCLKRVSNDDENCDLIDAEAFSAIPQPPPAPFSFIPCTQVSERLQVARRQESVYSPSQNVPLRHYYLNSNLSGSSEKVDERSVSRAYQVSEALDSIHSLVDKPDDFEAIQIGVCDEDESDISEESLKECEENLDQFKEYKVKEFEEVLPNTSDEIEALSKSLSLLRIEYTDEKESRTKQDIQLSSVGEDKEVSRLRSQQLVLQVEGDTEEIEELKTAGREREVLKDNQELSECSTKLEQMLSINTELYETIKPGQLFESATSASRGPITPLAPPNFQLESGQLDYSLCPSQIPTLLKSGDSFKFIEKQTLEDLRNSEIIVTNSIEKGINSNSSRKRSRPAEVEDDIVDMDVKKSRNSLSVESNERSNCDLMSVFEEAIYESLEEQLFFQTFHQSFLTPEQTPLPIWPSPPDHVVLFLYCFYYNKNKNNHFPITLNHNGIRKSSSTSSVFIDSSTVAQPNMKHTLKSVALAVHNLLIFDSKNQQPRNLDVFDERLHPISSHNAICFDSCLIPETKTIYRFMKQLFYPAELTPECAIISLIYLERLLIYAGIHISVFTWKRILFGSILLASKVWNDKAVWNVDYCHLFEELQVDDVNEMERYFLDLLQLDVNVPLSLYAKYYFDLRTLGQLNNISLPLELLTKQKAVHLEAMSTHCDSDIENFQPNTRSNSVEQIFPSKSYVVLN</sequence>
<keyword evidence="1" id="KW-0195">Cyclin</keyword>
<reference evidence="4 5" key="1">
    <citation type="journal article" date="2023" name="BMC Biol.">
        <title>The compact genome of the sponge Oopsacas minuta (Hexactinellida) is lacking key metazoan core genes.</title>
        <authorList>
            <person name="Santini S."/>
            <person name="Schenkelaars Q."/>
            <person name="Jourda C."/>
            <person name="Duchesne M."/>
            <person name="Belahbib H."/>
            <person name="Rocher C."/>
            <person name="Selva M."/>
            <person name="Riesgo A."/>
            <person name="Vervoort M."/>
            <person name="Leys S.P."/>
            <person name="Kodjabachian L."/>
            <person name="Le Bivic A."/>
            <person name="Borchiellini C."/>
            <person name="Claverie J.M."/>
            <person name="Renard E."/>
        </authorList>
    </citation>
    <scope>NUCLEOTIDE SEQUENCE [LARGE SCALE GENOMIC DNA]</scope>
    <source>
        <strain evidence="4">SPO-2</strain>
    </source>
</reference>
<feature type="compositionally biased region" description="Pro residues" evidence="2">
    <location>
        <begin position="89"/>
        <end position="103"/>
    </location>
</feature>
<dbReference type="InterPro" id="IPR006671">
    <property type="entry name" value="Cyclin_N"/>
</dbReference>
<dbReference type="SMART" id="SM00385">
    <property type="entry name" value="CYCLIN"/>
    <property type="match status" value="1"/>
</dbReference>
<protein>
    <submittedName>
        <fullName evidence="4">Cyclin-Y-like</fullName>
    </submittedName>
</protein>
<keyword evidence="5" id="KW-1185">Reference proteome</keyword>
<organism evidence="4 5">
    <name type="scientific">Oopsacas minuta</name>
    <dbReference type="NCBI Taxonomy" id="111878"/>
    <lineage>
        <taxon>Eukaryota</taxon>
        <taxon>Metazoa</taxon>
        <taxon>Porifera</taxon>
        <taxon>Hexactinellida</taxon>
        <taxon>Hexasterophora</taxon>
        <taxon>Lyssacinosida</taxon>
        <taxon>Leucopsacidae</taxon>
        <taxon>Oopsacas</taxon>
    </lineage>
</organism>
<feature type="region of interest" description="Disordered" evidence="2">
    <location>
        <begin position="159"/>
        <end position="194"/>
    </location>
</feature>